<evidence type="ECO:0000313" key="4">
    <source>
        <dbReference type="Proteomes" id="UP000672097"/>
    </source>
</evidence>
<keyword evidence="1" id="KW-0732">Signal</keyword>
<dbReference type="EMBL" id="JAGQDG010000004">
    <property type="protein sequence ID" value="MBQ0935951.1"/>
    <property type="molecule type" value="Genomic_DNA"/>
</dbReference>
<evidence type="ECO:0000259" key="2">
    <source>
        <dbReference type="Pfam" id="PF13810"/>
    </source>
</evidence>
<feature type="signal peptide" evidence="1">
    <location>
        <begin position="1"/>
        <end position="23"/>
    </location>
</feature>
<organism evidence="3 4">
    <name type="scientific">Ideonella paludis</name>
    <dbReference type="NCBI Taxonomy" id="1233411"/>
    <lineage>
        <taxon>Bacteria</taxon>
        <taxon>Pseudomonadati</taxon>
        <taxon>Pseudomonadota</taxon>
        <taxon>Betaproteobacteria</taxon>
        <taxon>Burkholderiales</taxon>
        <taxon>Sphaerotilaceae</taxon>
        <taxon>Ideonella</taxon>
    </lineage>
</organism>
<evidence type="ECO:0000313" key="3">
    <source>
        <dbReference type="EMBL" id="MBQ0935951.1"/>
    </source>
</evidence>
<keyword evidence="4" id="KW-1185">Reference proteome</keyword>
<protein>
    <submittedName>
        <fullName evidence="3">DUF4185 domain-containing protein</fullName>
    </submittedName>
</protein>
<evidence type="ECO:0000256" key="1">
    <source>
        <dbReference type="SAM" id="SignalP"/>
    </source>
</evidence>
<comment type="caution">
    <text evidence="3">The sequence shown here is derived from an EMBL/GenBank/DDBJ whole genome shotgun (WGS) entry which is preliminary data.</text>
</comment>
<dbReference type="RefSeq" id="WP_210809268.1">
    <property type="nucleotide sequence ID" value="NZ_JAGQDG010000004.1"/>
</dbReference>
<name>A0ABS5DXS4_9BURK</name>
<reference evidence="3 4" key="1">
    <citation type="submission" date="2021-04" db="EMBL/GenBank/DDBJ databases">
        <title>The genome sequence of type strain Ideonella paludis KCTC 32238.</title>
        <authorList>
            <person name="Liu Y."/>
        </authorList>
    </citation>
    <scope>NUCLEOTIDE SEQUENCE [LARGE SCALE GENOMIC DNA]</scope>
    <source>
        <strain evidence="3 4">KCTC 32238</strain>
    </source>
</reference>
<feature type="domain" description="DUF4185" evidence="2">
    <location>
        <begin position="71"/>
        <end position="356"/>
    </location>
</feature>
<gene>
    <name evidence="3" type="ORF">KAK11_11495</name>
</gene>
<dbReference type="InterPro" id="IPR025442">
    <property type="entry name" value="DUF4185"/>
</dbReference>
<dbReference type="Pfam" id="PF13810">
    <property type="entry name" value="DUF4185"/>
    <property type="match status" value="1"/>
</dbReference>
<dbReference type="Proteomes" id="UP000672097">
    <property type="component" value="Unassembled WGS sequence"/>
</dbReference>
<sequence>MKVMNRVLGLSLLAALTHSPVWAQSQVDPFTAQPAADWTALFKRSSGWTGADGVYSIPLAGDERPGSGASQRTLVWFSDTFVGTVRPDGSRTATTMVNNTTAVIDGAMPDASSLSFQVRHKGSGWQSMVKPPDASQWFWPNDGVVVGSRVYTFALRMKSADTPPFAFATAGISLLSASALEAAPFSASYKQVDAPLFVPAVAGGAGESSFGQAVMLHTAAAGAPRADGYLYVFGTRSAEYVKRLLVARVKPEKIGSFAAYRFWDGKAWNADIRSAAAVTSGVSSEFSVHPLPDGRFMLTHMTDTLGKQVAVRYGDSPVGPWGKDVILWDCPEASLTPNTFVYGAKAHPHLSTPTELLVSYHVNTFDFAENFRAGGVEIYRPRFLKVPLR</sequence>
<accession>A0ABS5DXS4</accession>
<proteinExistence type="predicted"/>
<feature type="chain" id="PRO_5046700125" evidence="1">
    <location>
        <begin position="24"/>
        <end position="389"/>
    </location>
</feature>